<dbReference type="NCBIfam" id="TIGR03500">
    <property type="entry name" value="FliO_TIGR"/>
    <property type="match status" value="1"/>
</dbReference>
<dbReference type="PANTHER" id="PTHR38766">
    <property type="entry name" value="FLAGELLAR PROTEIN FLIO"/>
    <property type="match status" value="1"/>
</dbReference>
<keyword evidence="9" id="KW-1185">Reference proteome</keyword>
<gene>
    <name evidence="8" type="primary">fliO</name>
    <name evidence="8" type="ORF">KGQ91_11405</name>
</gene>
<reference evidence="8 9" key="1">
    <citation type="submission" date="2021-05" db="EMBL/GenBank/DDBJ databases">
        <title>Petroleum and Energy Research Collection (APPE): ex situ preservation of microbial diversity associated with the oil industry and exploitation of its biotechnological potential.</title>
        <authorList>
            <person name="Paixao C.T.M."/>
            <person name="Gomes M.B."/>
            <person name="Oliveira V.M."/>
        </authorList>
    </citation>
    <scope>NUCLEOTIDE SEQUENCE [LARGE SCALE GENOMIC DNA]</scope>
    <source>
        <strain evidence="8 9">LIT2</strain>
    </source>
</reference>
<evidence type="ECO:0000256" key="5">
    <source>
        <dbReference type="ARBA" id="ARBA00023143"/>
    </source>
</evidence>
<accession>A0ABS7X145</accession>
<comment type="subcellular location">
    <subcellularLocation>
        <location evidence="7">Cell membrane</location>
    </subcellularLocation>
    <subcellularLocation>
        <location evidence="7">Bacterial flagellum basal body</location>
    </subcellularLocation>
</comment>
<dbReference type="PANTHER" id="PTHR38766:SF1">
    <property type="entry name" value="FLAGELLAR PROTEIN FLIO"/>
    <property type="match status" value="1"/>
</dbReference>
<dbReference type="Pfam" id="PF04347">
    <property type="entry name" value="FliO"/>
    <property type="match status" value="1"/>
</dbReference>
<evidence type="ECO:0000256" key="4">
    <source>
        <dbReference type="ARBA" id="ARBA00023136"/>
    </source>
</evidence>
<keyword evidence="8" id="KW-0966">Cell projection</keyword>
<comment type="similarity">
    <text evidence="6 7">Belongs to the FliO/MopB family.</text>
</comment>
<evidence type="ECO:0000256" key="1">
    <source>
        <dbReference type="ARBA" id="ARBA00022475"/>
    </source>
</evidence>
<protein>
    <recommendedName>
        <fullName evidence="7">Flagellar protein</fullName>
    </recommendedName>
</protein>
<dbReference type="InterPro" id="IPR022781">
    <property type="entry name" value="Flagellar_biosynth_FliO"/>
</dbReference>
<evidence type="ECO:0000313" key="8">
    <source>
        <dbReference type="EMBL" id="MBZ9568275.1"/>
    </source>
</evidence>
<keyword evidence="4 7" id="KW-0472">Membrane</keyword>
<keyword evidence="1 7" id="KW-1003">Cell membrane</keyword>
<evidence type="ECO:0000313" key="9">
    <source>
        <dbReference type="Proteomes" id="UP001319883"/>
    </source>
</evidence>
<keyword evidence="8" id="KW-0282">Flagellum</keyword>
<organism evidence="8 9">
    <name type="scientific">Modicisalibacter tunisiensis</name>
    <dbReference type="NCBI Taxonomy" id="390637"/>
    <lineage>
        <taxon>Bacteria</taxon>
        <taxon>Pseudomonadati</taxon>
        <taxon>Pseudomonadota</taxon>
        <taxon>Gammaproteobacteria</taxon>
        <taxon>Oceanospirillales</taxon>
        <taxon>Halomonadaceae</taxon>
        <taxon>Modicisalibacter</taxon>
    </lineage>
</organism>
<feature type="transmembrane region" description="Helical" evidence="7">
    <location>
        <begin position="20"/>
        <end position="44"/>
    </location>
</feature>
<dbReference type="RefSeq" id="WP_224415048.1">
    <property type="nucleotide sequence ID" value="NZ_JAGXFC010000001.1"/>
</dbReference>
<evidence type="ECO:0000256" key="6">
    <source>
        <dbReference type="ARBA" id="ARBA00037937"/>
    </source>
</evidence>
<evidence type="ECO:0000256" key="3">
    <source>
        <dbReference type="ARBA" id="ARBA00022989"/>
    </source>
</evidence>
<dbReference type="EMBL" id="JAGXFD010000001">
    <property type="protein sequence ID" value="MBZ9568275.1"/>
    <property type="molecule type" value="Genomic_DNA"/>
</dbReference>
<sequence>MSASDAAQGATPGGDNLLELAMLGKTALALAVVVGIILLCSYALRRLNAGRGQAGRHLKVVASAAVGQKERVVVIQVEETWLVLGVGGGQVNALHHLPAPAEPPEPPAADAGGFATRLASALRQGKARSGDDGASS</sequence>
<dbReference type="Proteomes" id="UP001319883">
    <property type="component" value="Unassembled WGS sequence"/>
</dbReference>
<keyword evidence="2 7" id="KW-0812">Transmembrane</keyword>
<keyword evidence="5 7" id="KW-0975">Bacterial flagellum</keyword>
<comment type="caution">
    <text evidence="8">The sequence shown here is derived from an EMBL/GenBank/DDBJ whole genome shotgun (WGS) entry which is preliminary data.</text>
</comment>
<keyword evidence="8" id="KW-0969">Cilium</keyword>
<dbReference type="InterPro" id="IPR052205">
    <property type="entry name" value="FliO/MopB"/>
</dbReference>
<name>A0ABS7X145_9GAMM</name>
<evidence type="ECO:0000256" key="2">
    <source>
        <dbReference type="ARBA" id="ARBA00022692"/>
    </source>
</evidence>
<keyword evidence="3 7" id="KW-1133">Transmembrane helix</keyword>
<evidence type="ECO:0000256" key="7">
    <source>
        <dbReference type="RuleBase" id="RU362064"/>
    </source>
</evidence>
<proteinExistence type="inferred from homology"/>